<organism evidence="1 2">
    <name type="scientific">Phytophthora palmivora</name>
    <dbReference type="NCBI Taxonomy" id="4796"/>
    <lineage>
        <taxon>Eukaryota</taxon>
        <taxon>Sar</taxon>
        <taxon>Stramenopiles</taxon>
        <taxon>Oomycota</taxon>
        <taxon>Peronosporomycetes</taxon>
        <taxon>Peronosporales</taxon>
        <taxon>Peronosporaceae</taxon>
        <taxon>Phytophthora</taxon>
    </lineage>
</organism>
<evidence type="ECO:0000313" key="2">
    <source>
        <dbReference type="Proteomes" id="UP000237271"/>
    </source>
</evidence>
<keyword evidence="2" id="KW-1185">Reference proteome</keyword>
<comment type="caution">
    <text evidence="1">The sequence shown here is derived from an EMBL/GenBank/DDBJ whole genome shotgun (WGS) entry which is preliminary data.</text>
</comment>
<protein>
    <recommendedName>
        <fullName evidence="3">MULE transposase domain-containing protein</fullName>
    </recommendedName>
</protein>
<accession>A0A2P4YE40</accession>
<dbReference type="PANTHER" id="PTHR31973:SF187">
    <property type="entry name" value="MUTATOR TRANSPOSASE MUDRA PROTEIN"/>
    <property type="match status" value="1"/>
</dbReference>
<dbReference type="OrthoDB" id="119269at2759"/>
<name>A0A2P4YE40_9STRA</name>
<evidence type="ECO:0000313" key="1">
    <source>
        <dbReference type="EMBL" id="POM76066.1"/>
    </source>
</evidence>
<evidence type="ECO:0008006" key="3">
    <source>
        <dbReference type="Google" id="ProtNLM"/>
    </source>
</evidence>
<reference evidence="1 2" key="1">
    <citation type="journal article" date="2017" name="Genome Biol. Evol.">
        <title>Phytophthora megakarya and P. palmivora, closely related causal agents of cacao black pod rot, underwent increases in genome sizes and gene numbers by different mechanisms.</title>
        <authorList>
            <person name="Ali S.S."/>
            <person name="Shao J."/>
            <person name="Lary D.J."/>
            <person name="Kronmiller B."/>
            <person name="Shen D."/>
            <person name="Strem M.D."/>
            <person name="Amoako-Attah I."/>
            <person name="Akrofi A.Y."/>
            <person name="Begoude B.A."/>
            <person name="Ten Hoopen G.M."/>
            <person name="Coulibaly K."/>
            <person name="Kebe B.I."/>
            <person name="Melnick R.L."/>
            <person name="Guiltinan M.J."/>
            <person name="Tyler B.M."/>
            <person name="Meinhardt L.W."/>
            <person name="Bailey B.A."/>
        </authorList>
    </citation>
    <scope>NUCLEOTIDE SEQUENCE [LARGE SCALE GENOMIC DNA]</scope>
    <source>
        <strain evidence="2">sbr112.9</strain>
    </source>
</reference>
<dbReference type="EMBL" id="NCKW01003551">
    <property type="protein sequence ID" value="POM76066.1"/>
    <property type="molecule type" value="Genomic_DNA"/>
</dbReference>
<proteinExistence type="predicted"/>
<dbReference type="PANTHER" id="PTHR31973">
    <property type="entry name" value="POLYPROTEIN, PUTATIVE-RELATED"/>
    <property type="match status" value="1"/>
</dbReference>
<dbReference type="Proteomes" id="UP000237271">
    <property type="component" value="Unassembled WGS sequence"/>
</dbReference>
<sequence>MASSSSKKIPCYGVVTFALNAADIAKACELGLLRQNLPVQQVDSTQEDFGIAYARRGNVGAEYHGSQMAIQLRCKEYAKACDFQLLVQHISSKGQGGGNAKYVCKKLNRQPFFDKTVTNEDMSCPFSINVSGCDGFWKISRVNFCHNHIKHVGFSSRSVAEGTVARPIKDKRNTTQNLKNTIDLVETKMLPLYQGKTDKMVEMAISEFLVGEGIEVSTSAISRIKRGIDDDNAVERLENYQKLESYLKLRKKPGSIWRFDKEVDGTFKRACFLPSIGIRVAHKARHLYGLDGAHLKGEMNNYGVFLVAMAKDYNNHILPFAFSLVPVQNYDHWVWFLNIVKEALSSIERFTVVSDRMKGL</sequence>
<dbReference type="AlphaFoldDB" id="A0A2P4YE40"/>
<gene>
    <name evidence="1" type="ORF">PHPALM_6739</name>
</gene>